<keyword evidence="8" id="KW-1185">Reference proteome</keyword>
<keyword evidence="3" id="KW-1015">Disulfide bond</keyword>
<feature type="transmembrane region" description="Helical" evidence="4">
    <location>
        <begin position="125"/>
        <end position="146"/>
    </location>
</feature>
<dbReference type="Proteomes" id="UP000601435">
    <property type="component" value="Unassembled WGS sequence"/>
</dbReference>
<reference evidence="7" key="1">
    <citation type="submission" date="2021-02" db="EMBL/GenBank/DDBJ databases">
        <authorList>
            <person name="Dougan E. K."/>
            <person name="Rhodes N."/>
            <person name="Thang M."/>
            <person name="Chan C."/>
        </authorList>
    </citation>
    <scope>NUCLEOTIDE SEQUENCE</scope>
</reference>
<sequence>MSADDKSETGAKIVARMLITQYSWLLMLFIVAQTAPLAMQVWLESSSVAAILRILKQMVTLAPLHFIFQAKIIGTYLTNEVTLGGAKYLPTGRGLPTERRAFLRRVDGDKKKGGGGGLYNDYATLALYDGAQLLIASVMVLCAGGLAVEQSLVWWLVALGLTICSWLLAPFVFNPYQFAYTHFRSDLKDWRDFFFQDGGKHWAFWYAENPKKADTRLRIGAGLRTSSMEVLKRALFLGCWYTILNQKVHMLTVIFEGTFRSAFSIALVVMPPVGMSIVICAVLPQVSQLCGCDDRELHYGWSALLVVLADLVETFCYLWKLLSLRWWKSFTIGILLKFSLLSLCLELVECAFRLKGSGAPLALRRRAKLWLYGHRMAQDLAVSSLIFGLLSIGTFFDCIKAKVCGCKGCGLHNILVYRDPGGVHKRQVIRRAQNAGEFTEAGGEEPPALAPLELASDALLDAAPGNLKPGIMRAAAVLLALFVPWAASQGTCQAPRAGPLGPMQDASACANIPQCGDCVVHCNCGGAPSCLGSNTTLRCLGENDAVRNLPPASLPNGQFPFGVCDSSADAGIVGLVAPDHCGLNLCCPENPFVPAGCQNELDARLGLTGQCQAMVDSGSFSCEQSFCPTCGKLAGQCDHLCGYGLCSVCGDCFRSARLAAGQPEPCDDGNAEDGDGCSSSCLVEDGWTCTKEAVLLPDAALGGVQRQTTVDRCTTCTDSPVAWTDSQGYTCEEPDYEMFAACDSDSLSSDALVLGGRLRMTPEYFQYQFLYNTDISPGKPLKMLVSVAAANDAHIFLGKPGEYGFEIVVGGWNNGQSVLRTQPTLQTLGNYYGALLDPSEMQTFWVYYAWDGNLSVGRGEVFWEMGFLQGSYLTTNLVSTRNWYDSVSMASLLNEVHISTGWGAVGSWDVRLVDGFAGMRIGDLAASGVDATSACCACGGGVSGRPCEQRVNGQLPFQARGDVAGSTEGSRRLSGLGGFASDPLLLGKPGTDGFSLSLNFTSCAVTQESDPSGDWCTLEAVVAPGMAKSRVITPLTSVWTQILDPGCRIMGHHQVGSSYMWQATGCNMTAGGLYVVALHLTTSQGDVLLLMDLQIPGKPTYTPSSVVFSDSDVRRGYLLGEVTIEGAEDESNILQYRAYYGRSNDTRVNFLSDERAAGIGWVNTYADGGLRNGYNNECLYGDCSWKMELSKTAGNGRPYNQYLIRHEHTGKCLCYANAVLSQTECYANLLTVDSPTAYKYLPSGNGALIDRNNEFYKTVWYRDIGDRATKTLESVLAIMQQVCDDFGPCVGVLIAETTFDGIILLDRTYGTEEYPDRAQEAPFFAAPLRIA</sequence>
<keyword evidence="1" id="KW-0732">Signal</keyword>
<evidence type="ECO:0000256" key="3">
    <source>
        <dbReference type="ARBA" id="ARBA00023157"/>
    </source>
</evidence>
<feature type="domain" description="Glycosyl transferase 48" evidence="5">
    <location>
        <begin position="9"/>
        <end position="205"/>
    </location>
</feature>
<feature type="transmembrane region" description="Helical" evidence="4">
    <location>
        <begin position="22"/>
        <end position="43"/>
    </location>
</feature>
<evidence type="ECO:0000259" key="5">
    <source>
        <dbReference type="Pfam" id="PF02364"/>
    </source>
</evidence>
<protein>
    <submittedName>
        <fullName evidence="7">FKS3 protein</fullName>
    </submittedName>
</protein>
<proteinExistence type="predicted"/>
<evidence type="ECO:0000313" key="7">
    <source>
        <dbReference type="EMBL" id="CAE7902384.1"/>
    </source>
</evidence>
<name>A0A813BHD1_9DINO</name>
<dbReference type="Pfam" id="PF12248">
    <property type="entry name" value="Methyltransf_FA"/>
    <property type="match status" value="1"/>
</dbReference>
<evidence type="ECO:0000256" key="4">
    <source>
        <dbReference type="SAM" id="Phobius"/>
    </source>
</evidence>
<gene>
    <name evidence="7" type="primary">FKS3</name>
    <name evidence="7" type="ORF">SNEC2469_LOCUS30409</name>
</gene>
<dbReference type="PANTHER" id="PTHR12741">
    <property type="entry name" value="LYST-INTERACTING PROTEIN LIP5 DOPAMINE RESPONSIVE PROTEIN DRG-1"/>
    <property type="match status" value="1"/>
</dbReference>
<dbReference type="GO" id="GO:0005886">
    <property type="term" value="C:plasma membrane"/>
    <property type="evidence" value="ECO:0007669"/>
    <property type="project" value="TreeGrafter"/>
</dbReference>
<feature type="domain" description="Farnesoic acid O-methyl transferase" evidence="6">
    <location>
        <begin position="766"/>
        <end position="863"/>
    </location>
</feature>
<evidence type="ECO:0000256" key="1">
    <source>
        <dbReference type="ARBA" id="ARBA00022729"/>
    </source>
</evidence>
<dbReference type="NCBIfam" id="TIGR02232">
    <property type="entry name" value="myxo_disulf_rpt"/>
    <property type="match status" value="1"/>
</dbReference>
<dbReference type="EMBL" id="CAJNJA010070941">
    <property type="protein sequence ID" value="CAE7902384.1"/>
    <property type="molecule type" value="Genomic_DNA"/>
</dbReference>
<dbReference type="Pfam" id="PF02364">
    <property type="entry name" value="Glucan_synthase"/>
    <property type="match status" value="1"/>
</dbReference>
<evidence type="ECO:0000259" key="6">
    <source>
        <dbReference type="Pfam" id="PF12248"/>
    </source>
</evidence>
<feature type="transmembrane region" description="Helical" evidence="4">
    <location>
        <begin position="261"/>
        <end position="286"/>
    </location>
</feature>
<dbReference type="InterPro" id="IPR022041">
    <property type="entry name" value="Methyltransf_FA"/>
</dbReference>
<feature type="transmembrane region" description="Helical" evidence="4">
    <location>
        <begin position="152"/>
        <end position="173"/>
    </location>
</feature>
<evidence type="ECO:0000256" key="2">
    <source>
        <dbReference type="ARBA" id="ARBA00022737"/>
    </source>
</evidence>
<keyword evidence="4" id="KW-0472">Membrane</keyword>
<comment type="caution">
    <text evidence="7">The sequence shown here is derived from an EMBL/GenBank/DDBJ whole genome shotgun (WGS) entry which is preliminary data.</text>
</comment>
<keyword evidence="4" id="KW-0812">Transmembrane</keyword>
<dbReference type="GO" id="GO:0006075">
    <property type="term" value="P:(1-&gt;3)-beta-D-glucan biosynthetic process"/>
    <property type="evidence" value="ECO:0007669"/>
    <property type="project" value="InterPro"/>
</dbReference>
<keyword evidence="4" id="KW-1133">Transmembrane helix</keyword>
<feature type="transmembrane region" description="Helical" evidence="4">
    <location>
        <begin position="298"/>
        <end position="320"/>
    </location>
</feature>
<accession>A0A813BHD1</accession>
<dbReference type="GO" id="GO:0003843">
    <property type="term" value="F:1,3-beta-D-glucan synthase activity"/>
    <property type="evidence" value="ECO:0007669"/>
    <property type="project" value="InterPro"/>
</dbReference>
<keyword evidence="2" id="KW-0677">Repeat</keyword>
<dbReference type="OrthoDB" id="1880850at2759"/>
<organism evidence="7 8">
    <name type="scientific">Symbiodinium necroappetens</name>
    <dbReference type="NCBI Taxonomy" id="1628268"/>
    <lineage>
        <taxon>Eukaryota</taxon>
        <taxon>Sar</taxon>
        <taxon>Alveolata</taxon>
        <taxon>Dinophyceae</taxon>
        <taxon>Suessiales</taxon>
        <taxon>Symbiodiniaceae</taxon>
        <taxon>Symbiodinium</taxon>
    </lineage>
</organism>
<dbReference type="GO" id="GO:0000148">
    <property type="term" value="C:1,3-beta-D-glucan synthase complex"/>
    <property type="evidence" value="ECO:0007669"/>
    <property type="project" value="InterPro"/>
</dbReference>
<dbReference type="PANTHER" id="PTHR12741:SF48">
    <property type="entry name" value="1,3-BETA-GLUCAN SYNTHASE COMPONENT FKS1-RELATED"/>
    <property type="match status" value="1"/>
</dbReference>
<evidence type="ECO:0000313" key="8">
    <source>
        <dbReference type="Proteomes" id="UP000601435"/>
    </source>
</evidence>
<dbReference type="InterPro" id="IPR003440">
    <property type="entry name" value="Glyco_trans_48_dom"/>
</dbReference>
<dbReference type="InterPro" id="IPR011936">
    <property type="entry name" value="Myxo_disulph_rpt"/>
</dbReference>